<dbReference type="PANTHER" id="PTHR43798:SF33">
    <property type="entry name" value="HYDROLASE, PUTATIVE (AFU_ORTHOLOGUE AFUA_2G14860)-RELATED"/>
    <property type="match status" value="1"/>
</dbReference>
<dbReference type="Proteomes" id="UP000019384">
    <property type="component" value="Unassembled WGS sequence"/>
</dbReference>
<dbReference type="AlphaFoldDB" id="W6MGK1"/>
<evidence type="ECO:0000313" key="2">
    <source>
        <dbReference type="EMBL" id="CDK24946.1"/>
    </source>
</evidence>
<dbReference type="EMBL" id="HG793125">
    <property type="protein sequence ID" value="CDK24946.1"/>
    <property type="molecule type" value="Genomic_DNA"/>
</dbReference>
<sequence length="658" mass="74846">MDTRDINQELREEEALLSSVHPARGSLRVHTLANKDSEIIGDYTNVILTKSTLESLQRIEEAQTNTGLKRLGRVLRTVLRSINPFNKDQFALYSKFEKLVLNEPNDATIIAKYSTITKLRSGLPLCTLSIPHPLRMYSERNVEDFDTVKTFLEQLDTLPVLVLIHGLGGQMSQFEPLMGLFSQCADVVSLDLPGFGNSKFNTPNVNFFKLSSYDKDQELEMRKQFKKLKWDDFKTENIATIIQEFLDQFFPKRTFILVGHSMGTHISTKLLLKLKPETVEALVLLSPPSFVGSKPFVSPLQKFFLSIFNFFPVLFDFFRIADRIGGIESKSVLSYIYSGGENHSAFKKLRQMRWNLDTDSETFLKYIRGFQRCDGLELVRACKRIRVPPTDDALSTVLIMCGEDDKVTPFKASQATYEYLKDSGINPTLRKISHCNHSLLLDKPELVSGLVLDFVESLPYLHISVPWCLKVKATINGDKWGLKNELKWAKLQNVSEAIVNPTTGEESPLVSMKTLRESDPIHNPASFEAANPRVIGIIDIGSDYPSYNPEGFTRVKYHKLPTVSKYIPDSVQVRNFVELVESILEEYRETHSDSSPQPLVAVHCHYGFNRTGYLVCCYLVEKCGWDVADALEGFRKSREPGIKHPHFIDGLYLRYNND</sequence>
<dbReference type="InterPro" id="IPR016130">
    <property type="entry name" value="Tyr_Pase_AS"/>
</dbReference>
<dbReference type="SUPFAM" id="SSF52799">
    <property type="entry name" value="(Phosphotyrosine protein) phosphatases II"/>
    <property type="match status" value="1"/>
</dbReference>
<dbReference type="InterPro" id="IPR029021">
    <property type="entry name" value="Prot-tyrosine_phosphatase-like"/>
</dbReference>
<dbReference type="PROSITE" id="PS00383">
    <property type="entry name" value="TYR_PHOSPHATASE_1"/>
    <property type="match status" value="1"/>
</dbReference>
<proteinExistence type="predicted"/>
<keyword evidence="3" id="KW-1185">Reference proteome</keyword>
<dbReference type="GeneID" id="34518349"/>
<dbReference type="PROSITE" id="PS50056">
    <property type="entry name" value="TYR_PHOSPHATASE_2"/>
    <property type="match status" value="1"/>
</dbReference>
<dbReference type="RefSeq" id="XP_022456961.1">
    <property type="nucleotide sequence ID" value="XM_022605499.1"/>
</dbReference>
<dbReference type="SMART" id="SM00404">
    <property type="entry name" value="PTPc_motif"/>
    <property type="match status" value="1"/>
</dbReference>
<evidence type="ECO:0000313" key="3">
    <source>
        <dbReference type="Proteomes" id="UP000019384"/>
    </source>
</evidence>
<dbReference type="Pfam" id="PF00561">
    <property type="entry name" value="Abhydrolase_1"/>
    <property type="match status" value="1"/>
</dbReference>
<dbReference type="Gene3D" id="3.40.50.1820">
    <property type="entry name" value="alpha/beta hydrolase"/>
    <property type="match status" value="1"/>
</dbReference>
<feature type="domain" description="Tyrosine specific protein phosphatases" evidence="1">
    <location>
        <begin position="574"/>
        <end position="638"/>
    </location>
</feature>
<dbReference type="OrthoDB" id="428974at2759"/>
<evidence type="ECO:0000259" key="1">
    <source>
        <dbReference type="PROSITE" id="PS50056"/>
    </source>
</evidence>
<dbReference type="SUPFAM" id="SSF53474">
    <property type="entry name" value="alpha/beta-Hydrolases"/>
    <property type="match status" value="1"/>
</dbReference>
<dbReference type="STRING" id="1382522.W6MGK1"/>
<dbReference type="InterPro" id="IPR000387">
    <property type="entry name" value="Tyr_Pase_dom"/>
</dbReference>
<dbReference type="InterPro" id="IPR029058">
    <property type="entry name" value="AB_hydrolase_fold"/>
</dbReference>
<dbReference type="InterPro" id="IPR000073">
    <property type="entry name" value="AB_hydrolase_1"/>
</dbReference>
<reference evidence="2" key="2">
    <citation type="submission" date="2014-02" db="EMBL/GenBank/DDBJ databases">
        <title>Complete DNA sequence of /Kuraishia capsulata/ illustrates novel genomic features among budding yeasts (/Saccharomycotina/).</title>
        <authorList>
            <person name="Morales L."/>
            <person name="Noel B."/>
            <person name="Porcel B."/>
            <person name="Marcet-Houben M."/>
            <person name="Hullo M-F."/>
            <person name="Sacerdot C."/>
            <person name="Tekaia F."/>
            <person name="Leh-Louis V."/>
            <person name="Despons L."/>
            <person name="Khanna V."/>
            <person name="Aury J-M."/>
            <person name="Barbe V."/>
            <person name="Couloux A."/>
            <person name="Labadie K."/>
            <person name="Pelletier E."/>
            <person name="Souciet J-L."/>
            <person name="Boekhout T."/>
            <person name="Gabaldon T."/>
            <person name="Wincker P."/>
            <person name="Dujon B."/>
        </authorList>
    </citation>
    <scope>NUCLEOTIDE SEQUENCE</scope>
    <source>
        <strain evidence="2">CBS 1993</strain>
    </source>
</reference>
<dbReference type="GO" id="GO:0140096">
    <property type="term" value="F:catalytic activity, acting on a protein"/>
    <property type="evidence" value="ECO:0007669"/>
    <property type="project" value="UniProtKB-ARBA"/>
</dbReference>
<dbReference type="Gene3D" id="3.90.190.10">
    <property type="entry name" value="Protein tyrosine phosphatase superfamily"/>
    <property type="match status" value="1"/>
</dbReference>
<dbReference type="InterPro" id="IPR000340">
    <property type="entry name" value="Dual-sp_phosphatase_cat-dom"/>
</dbReference>
<dbReference type="InterPro" id="IPR003595">
    <property type="entry name" value="Tyr_Pase_cat"/>
</dbReference>
<dbReference type="Pfam" id="PF00782">
    <property type="entry name" value="DSPc"/>
    <property type="match status" value="1"/>
</dbReference>
<dbReference type="PANTHER" id="PTHR43798">
    <property type="entry name" value="MONOACYLGLYCEROL LIPASE"/>
    <property type="match status" value="1"/>
</dbReference>
<gene>
    <name evidence="2" type="ORF">KUCA_T00000913001</name>
</gene>
<organism evidence="2 3">
    <name type="scientific">Kuraishia capsulata CBS 1993</name>
    <dbReference type="NCBI Taxonomy" id="1382522"/>
    <lineage>
        <taxon>Eukaryota</taxon>
        <taxon>Fungi</taxon>
        <taxon>Dikarya</taxon>
        <taxon>Ascomycota</taxon>
        <taxon>Saccharomycotina</taxon>
        <taxon>Pichiomycetes</taxon>
        <taxon>Pichiales</taxon>
        <taxon>Pichiaceae</taxon>
        <taxon>Kuraishia</taxon>
    </lineage>
</organism>
<dbReference type="InterPro" id="IPR050266">
    <property type="entry name" value="AB_hydrolase_sf"/>
</dbReference>
<accession>W6MGK1</accession>
<name>W6MGK1_9ASCO</name>
<reference evidence="2" key="1">
    <citation type="submission" date="2013-12" db="EMBL/GenBank/DDBJ databases">
        <authorList>
            <person name="Genoscope - CEA"/>
        </authorList>
    </citation>
    <scope>NUCLEOTIDE SEQUENCE</scope>
    <source>
        <strain evidence="2">CBS 1993</strain>
    </source>
</reference>
<protein>
    <recommendedName>
        <fullName evidence="1">Tyrosine specific protein phosphatases domain-containing protein</fullName>
    </recommendedName>
</protein>
<dbReference type="GO" id="GO:0016020">
    <property type="term" value="C:membrane"/>
    <property type="evidence" value="ECO:0007669"/>
    <property type="project" value="TreeGrafter"/>
</dbReference>
<dbReference type="HOGENOM" id="CLU_013931_1_0_1"/>